<comment type="caution">
    <text evidence="1">The sequence shown here is derived from an EMBL/GenBank/DDBJ whole genome shotgun (WGS) entry which is preliminary data.</text>
</comment>
<protein>
    <recommendedName>
        <fullName evidence="3">4-vinyl reductase 4VR domain-containing protein</fullName>
    </recommendedName>
</protein>
<dbReference type="InterPro" id="IPR024096">
    <property type="entry name" value="NO_sig/Golgi_transp_ligand-bd"/>
</dbReference>
<evidence type="ECO:0000313" key="2">
    <source>
        <dbReference type="Proteomes" id="UP000231469"/>
    </source>
</evidence>
<dbReference type="EMBL" id="PFPS01000043">
    <property type="protein sequence ID" value="PJA02406.1"/>
    <property type="molecule type" value="Genomic_DNA"/>
</dbReference>
<proteinExistence type="predicted"/>
<dbReference type="AlphaFoldDB" id="A0A2M7VKW0"/>
<dbReference type="SUPFAM" id="SSF111126">
    <property type="entry name" value="Ligand-binding domain in the NO signalling and Golgi transport"/>
    <property type="match status" value="1"/>
</dbReference>
<reference evidence="2" key="1">
    <citation type="submission" date="2017-09" db="EMBL/GenBank/DDBJ databases">
        <title>Depth-based differentiation of microbial function through sediment-hosted aquifers and enrichment of novel symbionts in the deep terrestrial subsurface.</title>
        <authorList>
            <person name="Probst A.J."/>
            <person name="Ladd B."/>
            <person name="Jarett J.K."/>
            <person name="Geller-Mcgrath D.E."/>
            <person name="Sieber C.M.K."/>
            <person name="Emerson J.B."/>
            <person name="Anantharaman K."/>
            <person name="Thomas B.C."/>
            <person name="Malmstrom R."/>
            <person name="Stieglmeier M."/>
            <person name="Klingl A."/>
            <person name="Woyke T."/>
            <person name="Ryan C.M."/>
            <person name="Banfield J.F."/>
        </authorList>
    </citation>
    <scope>NUCLEOTIDE SEQUENCE [LARGE SCALE GENOMIC DNA]</scope>
</reference>
<evidence type="ECO:0000313" key="1">
    <source>
        <dbReference type="EMBL" id="PJA02406.1"/>
    </source>
</evidence>
<evidence type="ECO:0008006" key="3">
    <source>
        <dbReference type="Google" id="ProtNLM"/>
    </source>
</evidence>
<organism evidence="1 2">
    <name type="scientific">bacterium (Candidatus Gribaldobacteria) CG_4_10_14_0_2_um_filter_36_18</name>
    <dbReference type="NCBI Taxonomy" id="2014264"/>
    <lineage>
        <taxon>Bacteria</taxon>
        <taxon>Candidatus Gribaldobacteria</taxon>
    </lineage>
</organism>
<sequence length="202" mass="23715">MIEKTSLKEEKEKIFQLAKGYVRATTIQTHFNYIREKEGEEGVKKVQEKLKELGSYIDPQKLDPLAWIPLAPVDFVIAVAKDVFNWTDEVIFDMGNSAPKYSFIVKILMKTFLSIEKTFQESPKYWRKHYTSGELTACKINKKEKYLVLRLKHPCHPLLCIFYKGYFLRIAQYVVESKEITIKETKCMSEGAPYHEFVISWK</sequence>
<dbReference type="Gene3D" id="3.30.1380.20">
    <property type="entry name" value="Trafficking protein particle complex subunit 3"/>
    <property type="match status" value="1"/>
</dbReference>
<name>A0A2M7VKW0_9BACT</name>
<gene>
    <name evidence="1" type="ORF">COX73_00940</name>
</gene>
<dbReference type="Proteomes" id="UP000231469">
    <property type="component" value="Unassembled WGS sequence"/>
</dbReference>
<accession>A0A2M7VKW0</accession>